<dbReference type="InterPro" id="IPR020557">
    <property type="entry name" value="Fumarate_lyase_CS"/>
</dbReference>
<gene>
    <name evidence="3" type="primary">pcaB</name>
    <name evidence="3" type="ORF">RHP49_17110</name>
</gene>
<evidence type="ECO:0000313" key="3">
    <source>
        <dbReference type="EMBL" id="WNH12595.1"/>
    </source>
</evidence>
<dbReference type="EMBL" id="CP134536">
    <property type="protein sequence ID" value="WNH12595.1"/>
    <property type="molecule type" value="Genomic_DNA"/>
</dbReference>
<organism evidence="3 4">
    <name type="scientific">Thalassobellus suaedae</name>
    <dbReference type="NCBI Taxonomy" id="3074124"/>
    <lineage>
        <taxon>Bacteria</taxon>
        <taxon>Pseudomonadati</taxon>
        <taxon>Bacteroidota</taxon>
        <taxon>Flavobacteriia</taxon>
        <taxon>Flavobacteriales</taxon>
        <taxon>Flavobacteriaceae</taxon>
        <taxon>Thalassobellus</taxon>
    </lineage>
</organism>
<feature type="domain" description="Adenylosuccinate lyase C-terminal" evidence="2">
    <location>
        <begin position="358"/>
        <end position="432"/>
    </location>
</feature>
<dbReference type="PRINTS" id="PR00145">
    <property type="entry name" value="ARGSUCLYASE"/>
</dbReference>
<dbReference type="NCBIfam" id="TIGR02426">
    <property type="entry name" value="protocat_pcaB"/>
    <property type="match status" value="1"/>
</dbReference>
<dbReference type="Pfam" id="PF00206">
    <property type="entry name" value="Lyase_1"/>
    <property type="match status" value="1"/>
</dbReference>
<reference evidence="3 4" key="1">
    <citation type="submission" date="2023-09" db="EMBL/GenBank/DDBJ databases">
        <title>Thalassobella suaedae gen. nov., sp. nov., a marine bacterium of the family Flavobacteriaceae isolated from a halophyte Suaeda japonica.</title>
        <authorList>
            <person name="Lee S.Y."/>
            <person name="Hwang C.Y."/>
        </authorList>
    </citation>
    <scope>NUCLEOTIDE SEQUENCE [LARGE SCALE GENOMIC DNA]</scope>
    <source>
        <strain evidence="3 4">HL-DH10</strain>
    </source>
</reference>
<evidence type="ECO:0000256" key="1">
    <source>
        <dbReference type="ARBA" id="ARBA00034772"/>
    </source>
</evidence>
<proteinExistence type="inferred from homology"/>
<dbReference type="SUPFAM" id="SSF48557">
    <property type="entry name" value="L-aspartase-like"/>
    <property type="match status" value="1"/>
</dbReference>
<dbReference type="InterPro" id="IPR019468">
    <property type="entry name" value="AdenyloSucc_lyase_C"/>
</dbReference>
<dbReference type="Pfam" id="PF10397">
    <property type="entry name" value="ADSL_C"/>
    <property type="match status" value="1"/>
</dbReference>
<dbReference type="GO" id="GO:0047472">
    <property type="term" value="F:3-carboxy-cis,cis-muconate cycloisomerase activity"/>
    <property type="evidence" value="ECO:0007669"/>
    <property type="project" value="UniProtKB-EC"/>
</dbReference>
<keyword evidence="3" id="KW-0413">Isomerase</keyword>
<dbReference type="InterPro" id="IPR000362">
    <property type="entry name" value="Fumarate_lyase_fam"/>
</dbReference>
<keyword evidence="4" id="KW-1185">Reference proteome</keyword>
<dbReference type="InterPro" id="IPR008948">
    <property type="entry name" value="L-Aspartase-like"/>
</dbReference>
<dbReference type="CDD" id="cd01597">
    <property type="entry name" value="pCLME"/>
    <property type="match status" value="1"/>
</dbReference>
<sequence>MSLYSETFYSNEINQLFSNRSVITNMLTAEATLAKAQAELGLIPVEAAEIIEFSCNVEYIDIDKLITDIKLGGNAAIPLVQQLTKVIKNSNFEASKYVHFGATSQDIIDTASILSIKEVISWMEDKLITLEQALLNITKKHQNTIMIGRTLMQQARPITFGLKTANWLESITRSKLRLQTVKTDVLQIQLSGAVGSGNNNITDEVQIKFAEYLNLRNASLWQSQRDDLNEFASVLGILSGSLGKIAKDISLMMQTEVGEAFEGAQEGKGGSSTMPHKRNPVTCALILSNSTRTPGLVSTMLSSMIQEHERSAGYWHAEWETLTQLIGLTCGSLEKSIDLIENLEVETERMLQNIEITNGLIYAEKVAFALSSTLGKMQAHEAIKKACKLSISTGKHLKQIIIETHTEIDNIDELFQPENAIGNSIKWVEKIIYRYS</sequence>
<dbReference type="Gene3D" id="1.10.40.30">
    <property type="entry name" value="Fumarase/aspartase (C-terminal domain)"/>
    <property type="match status" value="1"/>
</dbReference>
<dbReference type="InterPro" id="IPR012789">
    <property type="entry name" value="Protocat_PcaB-like"/>
</dbReference>
<protein>
    <submittedName>
        <fullName evidence="3">3-carboxy-cis,cis-muconate cycloisomerase</fullName>
        <ecNumber evidence="3">5.5.1.2</ecNumber>
    </submittedName>
</protein>
<dbReference type="Proteomes" id="UP001303407">
    <property type="component" value="Chromosome"/>
</dbReference>
<comment type="similarity">
    <text evidence="1">Belongs to the class-II fumarase/aspartase family.</text>
</comment>
<name>A0ABY9Y2W9_9FLAO</name>
<dbReference type="PROSITE" id="PS00163">
    <property type="entry name" value="FUMARATE_LYASES"/>
    <property type="match status" value="1"/>
</dbReference>
<accession>A0ABY9Y2W9</accession>
<dbReference type="PANTHER" id="PTHR43172:SF2">
    <property type="entry name" value="ADENYLOSUCCINATE LYASE C-TERMINAL DOMAIN-CONTAINING PROTEIN"/>
    <property type="match status" value="1"/>
</dbReference>
<dbReference type="RefSeq" id="WP_415862576.1">
    <property type="nucleotide sequence ID" value="NZ_CP134536.1"/>
</dbReference>
<dbReference type="Gene3D" id="1.20.200.10">
    <property type="entry name" value="Fumarase/aspartase (Central domain)"/>
    <property type="match status" value="1"/>
</dbReference>
<dbReference type="PRINTS" id="PR00149">
    <property type="entry name" value="FUMRATELYASE"/>
</dbReference>
<dbReference type="PANTHER" id="PTHR43172">
    <property type="entry name" value="ADENYLOSUCCINATE LYASE"/>
    <property type="match status" value="1"/>
</dbReference>
<evidence type="ECO:0000313" key="4">
    <source>
        <dbReference type="Proteomes" id="UP001303407"/>
    </source>
</evidence>
<dbReference type="SMART" id="SM00998">
    <property type="entry name" value="ADSL_C"/>
    <property type="match status" value="1"/>
</dbReference>
<dbReference type="InterPro" id="IPR022761">
    <property type="entry name" value="Fumarate_lyase_N"/>
</dbReference>
<evidence type="ECO:0000259" key="2">
    <source>
        <dbReference type="SMART" id="SM00998"/>
    </source>
</evidence>
<dbReference type="EC" id="5.5.1.2" evidence="3"/>